<evidence type="ECO:0000313" key="1">
    <source>
        <dbReference type="EMBL" id="KKL59945.1"/>
    </source>
</evidence>
<reference evidence="1" key="1">
    <citation type="journal article" date="2015" name="Nature">
        <title>Complex archaea that bridge the gap between prokaryotes and eukaryotes.</title>
        <authorList>
            <person name="Spang A."/>
            <person name="Saw J.H."/>
            <person name="Jorgensen S.L."/>
            <person name="Zaremba-Niedzwiedzka K."/>
            <person name="Martijn J."/>
            <person name="Lind A.E."/>
            <person name="van Eijk R."/>
            <person name="Schleper C."/>
            <person name="Guy L."/>
            <person name="Ettema T.J."/>
        </authorList>
    </citation>
    <scope>NUCLEOTIDE SEQUENCE</scope>
</reference>
<name>A0A0F9FRF7_9ZZZZ</name>
<accession>A0A0F9FRF7</accession>
<protein>
    <submittedName>
        <fullName evidence="1">Uncharacterized protein</fullName>
    </submittedName>
</protein>
<gene>
    <name evidence="1" type="ORF">LCGC14_2210280</name>
</gene>
<organism evidence="1">
    <name type="scientific">marine sediment metagenome</name>
    <dbReference type="NCBI Taxonomy" id="412755"/>
    <lineage>
        <taxon>unclassified sequences</taxon>
        <taxon>metagenomes</taxon>
        <taxon>ecological metagenomes</taxon>
    </lineage>
</organism>
<dbReference type="AlphaFoldDB" id="A0A0F9FRF7"/>
<dbReference type="Gene3D" id="3.40.50.450">
    <property type="match status" value="1"/>
</dbReference>
<dbReference type="EMBL" id="LAZR01029316">
    <property type="protein sequence ID" value="KKL59945.1"/>
    <property type="molecule type" value="Genomic_DNA"/>
</dbReference>
<comment type="caution">
    <text evidence="1">The sequence shown here is derived from an EMBL/GenBank/DDBJ whole genome shotgun (WGS) entry which is preliminary data.</text>
</comment>
<proteinExistence type="predicted"/>
<sequence length="132" mass="14805">MIATFTGTRNGMSALQLRFLEAILRSGLIDKLMHGMCKGGDEQADAIAKRFGIYRIGYPADDSVSEHWRMDLDCDEIMDPAPPLARNRVMAARCGFLIAAPKQHKEVMRGSGTWATIRYARKQDKPILLLPR</sequence>